<dbReference type="Pfam" id="PF13664">
    <property type="entry name" value="DUF4149"/>
    <property type="match status" value="1"/>
</dbReference>
<evidence type="ECO:0000313" key="8">
    <source>
        <dbReference type="Proteomes" id="UP000484255"/>
    </source>
</evidence>
<feature type="transmembrane region" description="Helical" evidence="5">
    <location>
        <begin position="42"/>
        <end position="59"/>
    </location>
</feature>
<comment type="subcellular location">
    <subcellularLocation>
        <location evidence="1">Membrane</location>
    </subcellularLocation>
</comment>
<reference evidence="7 8" key="1">
    <citation type="submission" date="2020-02" db="EMBL/GenBank/DDBJ databases">
        <title>Ideonella bacterium strain TBM-1.</title>
        <authorList>
            <person name="Chen W.-M."/>
        </authorList>
    </citation>
    <scope>NUCLEOTIDE SEQUENCE [LARGE SCALE GENOMIC DNA]</scope>
    <source>
        <strain evidence="7 8">TBM-1</strain>
    </source>
</reference>
<protein>
    <submittedName>
        <fullName evidence="7">DUF4149 domain-containing protein</fullName>
    </submittedName>
</protein>
<evidence type="ECO:0000256" key="3">
    <source>
        <dbReference type="ARBA" id="ARBA00022989"/>
    </source>
</evidence>
<feature type="transmembrane region" description="Helical" evidence="5">
    <location>
        <begin position="71"/>
        <end position="92"/>
    </location>
</feature>
<name>A0A7C9PEL5_9BURK</name>
<keyword evidence="2 5" id="KW-0812">Transmembrane</keyword>
<evidence type="ECO:0000256" key="4">
    <source>
        <dbReference type="ARBA" id="ARBA00023136"/>
    </source>
</evidence>
<keyword evidence="3 5" id="KW-1133">Transmembrane helix</keyword>
<dbReference type="EMBL" id="JAAGOH010000001">
    <property type="protein sequence ID" value="NDY89612.1"/>
    <property type="molecule type" value="Genomic_DNA"/>
</dbReference>
<comment type="caution">
    <text evidence="7">The sequence shown here is derived from an EMBL/GenBank/DDBJ whole genome shotgun (WGS) entry which is preliminary data.</text>
</comment>
<dbReference type="Proteomes" id="UP000484255">
    <property type="component" value="Unassembled WGS sequence"/>
</dbReference>
<proteinExistence type="predicted"/>
<accession>A0A7C9PEL5</accession>
<dbReference type="GO" id="GO:0016020">
    <property type="term" value="C:membrane"/>
    <property type="evidence" value="ECO:0007669"/>
    <property type="project" value="UniProtKB-SubCell"/>
</dbReference>
<evidence type="ECO:0000313" key="7">
    <source>
        <dbReference type="EMBL" id="NDY89612.1"/>
    </source>
</evidence>
<gene>
    <name evidence="7" type="ORF">G3A44_00220</name>
</gene>
<feature type="domain" description="TMEM205-like" evidence="6">
    <location>
        <begin position="3"/>
        <end position="101"/>
    </location>
</feature>
<keyword evidence="4 5" id="KW-0472">Membrane</keyword>
<dbReference type="AlphaFoldDB" id="A0A7C9PEL5"/>
<organism evidence="7 8">
    <name type="scientific">Ideonella livida</name>
    <dbReference type="NCBI Taxonomy" id="2707176"/>
    <lineage>
        <taxon>Bacteria</taxon>
        <taxon>Pseudomonadati</taxon>
        <taxon>Pseudomonadota</taxon>
        <taxon>Betaproteobacteria</taxon>
        <taxon>Burkholderiales</taxon>
        <taxon>Sphaerotilaceae</taxon>
        <taxon>Ideonella</taxon>
    </lineage>
</organism>
<keyword evidence="8" id="KW-1185">Reference proteome</keyword>
<sequence length="140" mass="14640">MPGLWAGALWSVAFLGTPAPFATLDRPMAGAVVAHIFQREAALGLLLGVLMLVLERRLAADRAQAGQGSGFSLGMGLALGAIACTVVGYYVLQPWLAMAKAGQSTPLSFGQLHALSFGLFALKSVLVSVHALRLAWTPPR</sequence>
<evidence type="ECO:0000259" key="6">
    <source>
        <dbReference type="Pfam" id="PF13664"/>
    </source>
</evidence>
<evidence type="ECO:0000256" key="1">
    <source>
        <dbReference type="ARBA" id="ARBA00004370"/>
    </source>
</evidence>
<feature type="transmembrane region" description="Helical" evidence="5">
    <location>
        <begin position="112"/>
        <end position="136"/>
    </location>
</feature>
<evidence type="ECO:0000256" key="5">
    <source>
        <dbReference type="SAM" id="Phobius"/>
    </source>
</evidence>
<evidence type="ECO:0000256" key="2">
    <source>
        <dbReference type="ARBA" id="ARBA00022692"/>
    </source>
</evidence>
<dbReference type="InterPro" id="IPR025423">
    <property type="entry name" value="TMEM205-like"/>
</dbReference>